<evidence type="ECO:0000259" key="11">
    <source>
        <dbReference type="Pfam" id="PF25019"/>
    </source>
</evidence>
<dbReference type="InterPro" id="IPR056789">
    <property type="entry name" value="LRR_R13L1-DRL21"/>
</dbReference>
<evidence type="ECO:0000259" key="9">
    <source>
        <dbReference type="Pfam" id="PF18052"/>
    </source>
</evidence>
<dbReference type="InterPro" id="IPR058922">
    <property type="entry name" value="WHD_DRP"/>
</dbReference>
<dbReference type="SUPFAM" id="SSF52540">
    <property type="entry name" value="P-loop containing nucleoside triphosphate hydrolases"/>
    <property type="match status" value="2"/>
</dbReference>
<comment type="caution">
    <text evidence="12">The sequence shown here is derived from an EMBL/GenBank/DDBJ whole genome shotgun (WGS) entry which is preliminary data.</text>
</comment>
<dbReference type="PRINTS" id="PR00364">
    <property type="entry name" value="DISEASERSIST"/>
</dbReference>
<feature type="domain" description="Disease resistance N-terminal" evidence="9">
    <location>
        <begin position="1088"/>
        <end position="1153"/>
    </location>
</feature>
<keyword evidence="7" id="KW-0732">Signal</keyword>
<dbReference type="Gene3D" id="1.10.10.10">
    <property type="entry name" value="Winged helix-like DNA-binding domain superfamily/Winged helix DNA-binding domain"/>
    <property type="match status" value="2"/>
</dbReference>
<dbReference type="SUPFAM" id="SSF52047">
    <property type="entry name" value="RNI-like"/>
    <property type="match status" value="1"/>
</dbReference>
<dbReference type="GO" id="GO:0005524">
    <property type="term" value="F:ATP binding"/>
    <property type="evidence" value="ECO:0007669"/>
    <property type="project" value="UniProtKB-KW"/>
</dbReference>
<keyword evidence="4" id="KW-0547">Nucleotide-binding</keyword>
<organism evidence="12 13">
    <name type="scientific">Rhynchospora pubera</name>
    <dbReference type="NCBI Taxonomy" id="906938"/>
    <lineage>
        <taxon>Eukaryota</taxon>
        <taxon>Viridiplantae</taxon>
        <taxon>Streptophyta</taxon>
        <taxon>Embryophyta</taxon>
        <taxon>Tracheophyta</taxon>
        <taxon>Spermatophyta</taxon>
        <taxon>Magnoliopsida</taxon>
        <taxon>Liliopsida</taxon>
        <taxon>Poales</taxon>
        <taxon>Cyperaceae</taxon>
        <taxon>Cyperoideae</taxon>
        <taxon>Rhynchosporeae</taxon>
        <taxon>Rhynchospora</taxon>
    </lineage>
</organism>
<evidence type="ECO:0000256" key="7">
    <source>
        <dbReference type="SAM" id="SignalP"/>
    </source>
</evidence>
<dbReference type="InterPro" id="IPR036388">
    <property type="entry name" value="WH-like_DNA-bd_sf"/>
</dbReference>
<evidence type="ECO:0000256" key="5">
    <source>
        <dbReference type="ARBA" id="ARBA00022821"/>
    </source>
</evidence>
<keyword evidence="2" id="KW-0433">Leucine-rich repeat</keyword>
<feature type="chain" id="PRO_5043619708" evidence="7">
    <location>
        <begin position="17"/>
        <end position="2259"/>
    </location>
</feature>
<evidence type="ECO:0000313" key="13">
    <source>
        <dbReference type="Proteomes" id="UP001140206"/>
    </source>
</evidence>
<dbReference type="GO" id="GO:0043531">
    <property type="term" value="F:ADP binding"/>
    <property type="evidence" value="ECO:0007669"/>
    <property type="project" value="InterPro"/>
</dbReference>
<dbReference type="InterPro" id="IPR032675">
    <property type="entry name" value="LRR_dom_sf"/>
</dbReference>
<protein>
    <submittedName>
        <fullName evidence="12">Disease resistance protein</fullName>
    </submittedName>
</protein>
<accession>A0AAV8DXX0</accession>
<dbReference type="EMBL" id="JAMFTS010000003">
    <property type="protein sequence ID" value="KAJ4772844.1"/>
    <property type="molecule type" value="Genomic_DNA"/>
</dbReference>
<keyword evidence="6" id="KW-0067">ATP-binding</keyword>
<dbReference type="Pfam" id="PF23559">
    <property type="entry name" value="WHD_DRP"/>
    <property type="match status" value="2"/>
</dbReference>
<dbReference type="InterPro" id="IPR002182">
    <property type="entry name" value="NB-ARC"/>
</dbReference>
<feature type="domain" description="NB-ARC" evidence="8">
    <location>
        <begin position="1259"/>
        <end position="1420"/>
    </location>
</feature>
<dbReference type="GO" id="GO:0051707">
    <property type="term" value="P:response to other organism"/>
    <property type="evidence" value="ECO:0007669"/>
    <property type="project" value="UniProtKB-ARBA"/>
</dbReference>
<evidence type="ECO:0000259" key="10">
    <source>
        <dbReference type="Pfam" id="PF23559"/>
    </source>
</evidence>
<dbReference type="SUPFAM" id="SSF52058">
    <property type="entry name" value="L domain-like"/>
    <property type="match status" value="3"/>
</dbReference>
<proteinExistence type="inferred from homology"/>
<evidence type="ECO:0000256" key="4">
    <source>
        <dbReference type="ARBA" id="ARBA00022741"/>
    </source>
</evidence>
<feature type="domain" description="R13L1/DRL21-like LRR repeat region" evidence="11">
    <location>
        <begin position="1763"/>
        <end position="1883"/>
    </location>
</feature>
<dbReference type="Gene3D" id="1.10.8.430">
    <property type="entry name" value="Helical domain of apoptotic protease-activating factors"/>
    <property type="match status" value="2"/>
</dbReference>
<dbReference type="GO" id="GO:0006952">
    <property type="term" value="P:defense response"/>
    <property type="evidence" value="ECO:0007669"/>
    <property type="project" value="UniProtKB-KW"/>
</dbReference>
<dbReference type="InterPro" id="IPR027417">
    <property type="entry name" value="P-loop_NTPase"/>
</dbReference>
<reference evidence="12" key="1">
    <citation type="submission" date="2022-08" db="EMBL/GenBank/DDBJ databases">
        <authorList>
            <person name="Marques A."/>
        </authorList>
    </citation>
    <scope>NUCLEOTIDE SEQUENCE</scope>
    <source>
        <strain evidence="12">RhyPub2mFocal</strain>
        <tissue evidence="12">Leaves</tissue>
    </source>
</reference>
<keyword evidence="3" id="KW-0677">Repeat</keyword>
<dbReference type="PANTHER" id="PTHR36766">
    <property type="entry name" value="PLANT BROAD-SPECTRUM MILDEW RESISTANCE PROTEIN RPW8"/>
    <property type="match status" value="1"/>
</dbReference>
<dbReference type="InterPro" id="IPR041118">
    <property type="entry name" value="Rx_N"/>
</dbReference>
<keyword evidence="13" id="KW-1185">Reference proteome</keyword>
<evidence type="ECO:0000256" key="2">
    <source>
        <dbReference type="ARBA" id="ARBA00022614"/>
    </source>
</evidence>
<dbReference type="InterPro" id="IPR042197">
    <property type="entry name" value="Apaf_helical"/>
</dbReference>
<dbReference type="Pfam" id="PF25019">
    <property type="entry name" value="LRR_R13L1-DRL21"/>
    <property type="match status" value="2"/>
</dbReference>
<dbReference type="PANTHER" id="PTHR36766:SF40">
    <property type="entry name" value="DISEASE RESISTANCE PROTEIN RGA3"/>
    <property type="match status" value="1"/>
</dbReference>
<feature type="signal peptide" evidence="7">
    <location>
        <begin position="1"/>
        <end position="16"/>
    </location>
</feature>
<keyword evidence="5" id="KW-0611">Plant defense</keyword>
<feature type="domain" description="Disease resistance protein winged helix" evidence="10">
    <location>
        <begin position="458"/>
        <end position="524"/>
    </location>
</feature>
<dbReference type="Gene3D" id="3.80.10.10">
    <property type="entry name" value="Ribonuclease Inhibitor"/>
    <property type="match status" value="5"/>
</dbReference>
<evidence type="ECO:0000313" key="12">
    <source>
        <dbReference type="EMBL" id="KAJ4772844.1"/>
    </source>
</evidence>
<sequence length="2259" mass="259066">MVGIELLLLTIGGWLASPVIKSVFDKAEKHLNDNYELQKNTREMVLTLIQNLELCHATLVKATERKVNHSESELATTLKRLKEAVYDAEDVLDNIEAKSIEQKLNRKNKVCGVASSSHTIVLKVDDDLKKLKEVLDKLTTIKDEIPMLVQLLGMKENDGKASNSKQTISKQTEDVAKYRPEEFKNILQMILPPDDQSRSRSNENKGQTSHHLIVLPIVGIGGVGKTELAKAVYNDSDVEQAFVMKAWIYVSSNLEIESLMMDILDQFFDESLSSNKSLEYVSKYLSRKIKGVKILVVLDDINEKIQEQWHNLKAILSCGASGSVVLITTHNHNQAFANEVATMGPIQLNPLEKTIFWELFKHIVFVNDEEKENTLDARNMEVIGRRIAGKLHGLPLAAKIIGGILRRNILKLDVWRKIDQSKWWKIPEVESKILPSVAIGYQHLDPCLRQCFAFCSVIPKNLLINKDKLVQMWIAQNFIPHDKNGVKMEVTGREWFDKLVEMFFFQPVGDYKNYVMPSLMHDLAEIVSSEECFYFTPQSTVFPQNVRHLAVEAKNLDLLKEFTKQIREGNHIRSFLYFGSSDVDGLYTTINETLSNLNKIRVLDLSYLHMETKEPPSAIQNMPHLRFLDLSSTGIEVLTHSRFDHYHLQALYIQGCPLSKLDCGMNRLINLRHLNADFKTIALISGIGQLVNLQELDEYIVGKEEGHKITELKNLKELTGHLRISNCENIESKDEAEQARLADKKELESIELCWSSVERKSKIIDMEILEGLKPNAEYVYELTINSYMGSSFPNWMREMNDFFYLQTLRLISCINIQLLPTLELLPSLSAVQIVGCYNLKSLEKSLQHLTSLSLLHIANYKMRISLIPNDLSFLEDLMLRDCPELSIQGHLKSLTNLKRLEITSCPKLFSSYIPNDDHTEETLRSLSYLEMDQSLLCNDIHLILGRLPSLRFLVCKNLLSTWVLERWFEHLTALLELTFSDSEFDRLPKHLNKLFSLKKLKLVSCSKLERLEEDDMPPSLREFVLEASTPQLATDCEPDGEYWELISHIPIIRIDGRTIDRPQTGVELLSEVWFASAIIARVLNKAEHHGVERQMDWLHEIKAMIEKAEKRMINSSNLAVQLRMLKRALYDAEDVLDNIEAKSVKQKFQGKNMVREFVSSSHSSFMNTFIPNDTKRLQEVLHELRRISLDIRDTNILNMHGDRFDDNLNRFERNTISRPAKVDFYVRQKEKNLILGMILDPVSGFTLNPEPASSWVWQGRLSKNYDGLLVLPIVGMDGVGKTTLAQVVYNDPEVQQTFVYKAWNSVASNFNVVRLMHNIFESLAHPILDVKELDAISKNLSEKVRGERFLVVLDDMNEKIEEQWDDLHTVLSCSAPGSVVLITTHNHAFADRIGTLGYIALNPLDWEDFWELFKKLAFGRDKYNNSLEVIGERIARKLCGLPLEAKIMGEILRYASSSYRLTDIHEWKRISRSKWWDIPEGTGRSKILPSIAIGYQHLDPYLRQCFAFCSVFPRNSLLDKDRLVQMWIAHDFIPSRDINGAIINMEDTGREWFDKLVEMSFFEPAGDYKGYVMSNLVHNLADMVSSDECFYLTDQSHEIPPSVRHLAVDTNNLDLLKQIPKQSHIGSFLYFGLSDVDGLYATIDETLSNLNSIRILDLSYLSMETKEPPPAIQNMPHLRFLDLTSTGIEVLTHSRFDHYHLQALHIQRCPLIEQLPTGINSMINLRHLNADSKTIALISGIGQLVDLQELDEYIVGKEEGHKITELKQLRLTGHLRIRNCENIRSKHEAEEARLIYKWDLNSVELFWSSTPRESNIDKEILEGLEPYHGINDLKVYNYMGSSFPDWMGGAMSLRKICLVKCHNIEVLPPLGELNFLQHLELEELSSVKIINHYFCGDNDMVFRALTYFRFSELSSCENWTKPPVAEFFPHLSTLEIMNNNALRETPLHFFSISLKALKITSCHNLNSLGESLRHLRSLSLLHVIYNEMITSFNINDLRLLMDLILRGCPELSIEGDLQSLTNLKRLEITGCPKLLSKGMPEIKSKIKGKGLQVHQEEGLRSLSYLKMDESILQTKYHLILGMLPSLRFLHFQGSEPKEFTKDQTHWFQKLTTLKELTFSNSEFRHLPSSLAQMSSLRKLMLNSCDNLESLPVNGMPPFLWELTFDSCSENLVQRCHPDKGEDWKLISHVLLVRINGEISRPRCLAGTSGVVPNRVLPVNGRLPQTFIDQLVRGAEIIKRADIFEPSVMWNILRNRTRHA</sequence>
<dbReference type="Gene3D" id="1.20.5.4130">
    <property type="match status" value="2"/>
</dbReference>
<dbReference type="Proteomes" id="UP001140206">
    <property type="component" value="Chromosome 3"/>
</dbReference>
<evidence type="ECO:0000256" key="3">
    <source>
        <dbReference type="ARBA" id="ARBA00022737"/>
    </source>
</evidence>
<dbReference type="Gene3D" id="3.40.50.300">
    <property type="entry name" value="P-loop containing nucleotide triphosphate hydrolases"/>
    <property type="match status" value="2"/>
</dbReference>
<dbReference type="Pfam" id="PF00931">
    <property type="entry name" value="NB-ARC"/>
    <property type="match status" value="2"/>
</dbReference>
<gene>
    <name evidence="12" type="ORF">LUZ62_057101</name>
</gene>
<feature type="domain" description="Disease resistance N-terminal" evidence="9">
    <location>
        <begin position="19"/>
        <end position="108"/>
    </location>
</feature>
<evidence type="ECO:0000256" key="6">
    <source>
        <dbReference type="ARBA" id="ARBA00022840"/>
    </source>
</evidence>
<feature type="domain" description="R13L1/DRL21-like LRR repeat region" evidence="11">
    <location>
        <begin position="709"/>
        <end position="836"/>
    </location>
</feature>
<evidence type="ECO:0000259" key="8">
    <source>
        <dbReference type="Pfam" id="PF00931"/>
    </source>
</evidence>
<dbReference type="Pfam" id="PF18052">
    <property type="entry name" value="Rx_N"/>
    <property type="match status" value="2"/>
</dbReference>
<evidence type="ECO:0000256" key="1">
    <source>
        <dbReference type="ARBA" id="ARBA00008894"/>
    </source>
</evidence>
<name>A0AAV8DXX0_9POAL</name>
<feature type="domain" description="Disease resistance protein winged helix" evidence="10">
    <location>
        <begin position="1511"/>
        <end position="1581"/>
    </location>
</feature>
<comment type="similarity">
    <text evidence="1">Belongs to the disease resistance NB-LRR family.</text>
</comment>
<feature type="domain" description="NB-ARC" evidence="8">
    <location>
        <begin position="214"/>
        <end position="368"/>
    </location>
</feature>